<dbReference type="GO" id="GO:0006285">
    <property type="term" value="P:base-excision repair, AP site formation"/>
    <property type="evidence" value="ECO:0007669"/>
    <property type="project" value="TreeGrafter"/>
</dbReference>
<dbReference type="Pfam" id="PF00730">
    <property type="entry name" value="HhH-GPD"/>
    <property type="match status" value="1"/>
</dbReference>
<keyword evidence="11" id="KW-0456">Lyase</keyword>
<evidence type="ECO:0000256" key="7">
    <source>
        <dbReference type="ARBA" id="ARBA00023004"/>
    </source>
</evidence>
<dbReference type="NCBIfam" id="TIGR01083">
    <property type="entry name" value="nth"/>
    <property type="match status" value="1"/>
</dbReference>
<dbReference type="EMBL" id="UINC01039973">
    <property type="protein sequence ID" value="SVB39216.1"/>
    <property type="molecule type" value="Genomic_DNA"/>
</dbReference>
<dbReference type="GO" id="GO:0003677">
    <property type="term" value="F:DNA binding"/>
    <property type="evidence" value="ECO:0007669"/>
    <property type="project" value="UniProtKB-KW"/>
</dbReference>
<evidence type="ECO:0000256" key="6">
    <source>
        <dbReference type="ARBA" id="ARBA00022801"/>
    </source>
</evidence>
<feature type="domain" description="HhH-GPD" evidence="13">
    <location>
        <begin position="45"/>
        <end position="193"/>
    </location>
</feature>
<evidence type="ECO:0000313" key="14">
    <source>
        <dbReference type="EMBL" id="SVB39216.1"/>
    </source>
</evidence>
<dbReference type="Pfam" id="PF00633">
    <property type="entry name" value="HHH"/>
    <property type="match status" value="1"/>
</dbReference>
<keyword evidence="12" id="KW-0326">Glycosidase</keyword>
<evidence type="ECO:0000256" key="12">
    <source>
        <dbReference type="ARBA" id="ARBA00023295"/>
    </source>
</evidence>
<evidence type="ECO:0000256" key="1">
    <source>
        <dbReference type="ARBA" id="ARBA00001966"/>
    </source>
</evidence>
<evidence type="ECO:0000256" key="4">
    <source>
        <dbReference type="ARBA" id="ARBA00022723"/>
    </source>
</evidence>
<dbReference type="GO" id="GO:0019104">
    <property type="term" value="F:DNA N-glycosylase activity"/>
    <property type="evidence" value="ECO:0007669"/>
    <property type="project" value="UniProtKB-ARBA"/>
</dbReference>
<evidence type="ECO:0000256" key="11">
    <source>
        <dbReference type="ARBA" id="ARBA00023239"/>
    </source>
</evidence>
<dbReference type="PANTHER" id="PTHR10359">
    <property type="entry name" value="A/G-SPECIFIC ADENINE GLYCOSYLASE/ENDONUCLEASE III"/>
    <property type="match status" value="1"/>
</dbReference>
<dbReference type="SMART" id="SM00525">
    <property type="entry name" value="FES"/>
    <property type="match status" value="1"/>
</dbReference>
<dbReference type="PROSITE" id="PS01155">
    <property type="entry name" value="ENDONUCLEASE_III_2"/>
    <property type="match status" value="1"/>
</dbReference>
<dbReference type="GO" id="GO:0046872">
    <property type="term" value="F:metal ion binding"/>
    <property type="evidence" value="ECO:0007669"/>
    <property type="project" value="UniProtKB-KW"/>
</dbReference>
<keyword evidence="4" id="KW-0479">Metal-binding</keyword>
<dbReference type="SUPFAM" id="SSF48150">
    <property type="entry name" value="DNA-glycosylase"/>
    <property type="match status" value="1"/>
</dbReference>
<dbReference type="SMART" id="SM00478">
    <property type="entry name" value="ENDO3c"/>
    <property type="match status" value="1"/>
</dbReference>
<dbReference type="InterPro" id="IPR003651">
    <property type="entry name" value="Endonuclease3_FeS-loop_motif"/>
</dbReference>
<gene>
    <name evidence="14" type="ORF">METZ01_LOCUS192070</name>
</gene>
<dbReference type="AlphaFoldDB" id="A0A382DL51"/>
<evidence type="ECO:0000256" key="5">
    <source>
        <dbReference type="ARBA" id="ARBA00022763"/>
    </source>
</evidence>
<evidence type="ECO:0000256" key="2">
    <source>
        <dbReference type="ARBA" id="ARBA00008343"/>
    </source>
</evidence>
<dbReference type="PROSITE" id="PS00764">
    <property type="entry name" value="ENDONUCLEASE_III_1"/>
    <property type="match status" value="1"/>
</dbReference>
<keyword evidence="9" id="KW-0238">DNA-binding</keyword>
<organism evidence="14">
    <name type="scientific">marine metagenome</name>
    <dbReference type="NCBI Taxonomy" id="408172"/>
    <lineage>
        <taxon>unclassified sequences</taxon>
        <taxon>metagenomes</taxon>
        <taxon>ecological metagenomes</taxon>
    </lineage>
</organism>
<keyword evidence="7" id="KW-0408">Iron</keyword>
<dbReference type="InterPro" id="IPR004036">
    <property type="entry name" value="Endonuclease-III-like_CS2"/>
</dbReference>
<dbReference type="HAMAP" id="MF_00942">
    <property type="entry name" value="Nth"/>
    <property type="match status" value="1"/>
</dbReference>
<evidence type="ECO:0000259" key="13">
    <source>
        <dbReference type="SMART" id="SM00478"/>
    </source>
</evidence>
<dbReference type="InterPro" id="IPR003265">
    <property type="entry name" value="HhH-GPD_domain"/>
</dbReference>
<comment type="cofactor">
    <cofactor evidence="1">
        <name>[4Fe-4S] cluster</name>
        <dbReference type="ChEBI" id="CHEBI:49883"/>
    </cofactor>
</comment>
<dbReference type="InterPro" id="IPR004035">
    <property type="entry name" value="Endouclease-III_FeS-bd_BS"/>
</dbReference>
<evidence type="ECO:0000256" key="8">
    <source>
        <dbReference type="ARBA" id="ARBA00023014"/>
    </source>
</evidence>
<dbReference type="CDD" id="cd00056">
    <property type="entry name" value="ENDO3c"/>
    <property type="match status" value="1"/>
</dbReference>
<evidence type="ECO:0000256" key="3">
    <source>
        <dbReference type="ARBA" id="ARBA00022485"/>
    </source>
</evidence>
<keyword evidence="6" id="KW-0378">Hydrolase</keyword>
<dbReference type="InterPro" id="IPR000445">
    <property type="entry name" value="HhH_motif"/>
</dbReference>
<dbReference type="Gene3D" id="1.10.340.30">
    <property type="entry name" value="Hypothetical protein, domain 2"/>
    <property type="match status" value="1"/>
</dbReference>
<reference evidence="14" key="1">
    <citation type="submission" date="2018-05" db="EMBL/GenBank/DDBJ databases">
        <authorList>
            <person name="Lanie J.A."/>
            <person name="Ng W.-L."/>
            <person name="Kazmierczak K.M."/>
            <person name="Andrzejewski T.M."/>
            <person name="Davidsen T.M."/>
            <person name="Wayne K.J."/>
            <person name="Tettelin H."/>
            <person name="Glass J.I."/>
            <person name="Rusch D."/>
            <person name="Podicherti R."/>
            <person name="Tsui H.-C.T."/>
            <person name="Winkler M.E."/>
        </authorList>
    </citation>
    <scope>NUCLEOTIDE SEQUENCE</scope>
</reference>
<sequence length="216" mass="24060">VRKESRKALTARAAAAFELLVEEHPDAHCALLHLDAYQLGVATILSAQTTDERVNMVTPELFRRYPTPADLSDARTEDVEKIIRSTGFFRNKAKNIIGFARGIVELHDGEVPRTMVELNALPGVGRKTANVILGNAFGIDEGVVVDTHVKRLSALLGFTSEKSPEKIERDLIELFPREHWTLLSHLLIFHGRRVCEARNPRCEKCVLSGLCPSSRV</sequence>
<dbReference type="FunFam" id="1.10.340.30:FF:000001">
    <property type="entry name" value="Endonuclease III"/>
    <property type="match status" value="1"/>
</dbReference>
<dbReference type="InterPro" id="IPR005759">
    <property type="entry name" value="Nth"/>
</dbReference>
<keyword evidence="8" id="KW-0411">Iron-sulfur</keyword>
<evidence type="ECO:0000256" key="9">
    <source>
        <dbReference type="ARBA" id="ARBA00023125"/>
    </source>
</evidence>
<proteinExistence type="inferred from homology"/>
<comment type="similarity">
    <text evidence="2">Belongs to the Nth/MutY family.</text>
</comment>
<dbReference type="PIRSF" id="PIRSF001435">
    <property type="entry name" value="Nth"/>
    <property type="match status" value="1"/>
</dbReference>
<dbReference type="PANTHER" id="PTHR10359:SF18">
    <property type="entry name" value="ENDONUCLEASE III"/>
    <property type="match status" value="1"/>
</dbReference>
<name>A0A382DL51_9ZZZZ</name>
<keyword evidence="3" id="KW-0004">4Fe-4S</keyword>
<dbReference type="GO" id="GO:0003906">
    <property type="term" value="F:DNA-(apurinic or apyrimidinic site) endonuclease activity"/>
    <property type="evidence" value="ECO:0007669"/>
    <property type="project" value="InterPro"/>
</dbReference>
<dbReference type="GO" id="GO:0051539">
    <property type="term" value="F:4 iron, 4 sulfur cluster binding"/>
    <property type="evidence" value="ECO:0007669"/>
    <property type="project" value="UniProtKB-KW"/>
</dbReference>
<dbReference type="InterPro" id="IPR011257">
    <property type="entry name" value="DNA_glycosylase"/>
</dbReference>
<feature type="non-terminal residue" evidence="14">
    <location>
        <position position="1"/>
    </location>
</feature>
<dbReference type="GO" id="GO:0016829">
    <property type="term" value="F:lyase activity"/>
    <property type="evidence" value="ECO:0007669"/>
    <property type="project" value="UniProtKB-KW"/>
</dbReference>
<keyword evidence="5" id="KW-0227">DNA damage</keyword>
<dbReference type="InterPro" id="IPR023170">
    <property type="entry name" value="HhH_base_excis_C"/>
</dbReference>
<accession>A0A382DL51</accession>
<dbReference type="Gene3D" id="1.10.1670.10">
    <property type="entry name" value="Helix-hairpin-Helix base-excision DNA repair enzymes (C-terminal)"/>
    <property type="match status" value="1"/>
</dbReference>
<evidence type="ECO:0000256" key="10">
    <source>
        <dbReference type="ARBA" id="ARBA00023204"/>
    </source>
</evidence>
<dbReference type="FunFam" id="1.10.1670.10:FF:000001">
    <property type="entry name" value="Endonuclease III"/>
    <property type="match status" value="1"/>
</dbReference>
<protein>
    <recommendedName>
        <fullName evidence="13">HhH-GPD domain-containing protein</fullName>
    </recommendedName>
</protein>
<keyword evidence="10" id="KW-0234">DNA repair</keyword>